<organism evidence="6 7">
    <name type="scientific">Candidatus Aphodomorpha intestinavium</name>
    <dbReference type="NCBI Taxonomy" id="2840672"/>
    <lineage>
        <taxon>Bacteria</taxon>
        <taxon>Bacillati</taxon>
        <taxon>Bacillota</taxon>
        <taxon>Clostridia</taxon>
        <taxon>Eubacteriales</taxon>
        <taxon>Candidatus Aphodomorpha</taxon>
    </lineage>
</organism>
<dbReference type="AlphaFoldDB" id="A0A9D1N368"/>
<evidence type="ECO:0000259" key="5">
    <source>
        <dbReference type="Pfam" id="PF00578"/>
    </source>
</evidence>
<name>A0A9D1N368_9FIRM</name>
<evidence type="ECO:0000256" key="2">
    <source>
        <dbReference type="ARBA" id="ARBA00022748"/>
    </source>
</evidence>
<evidence type="ECO:0000256" key="4">
    <source>
        <dbReference type="ARBA" id="ARBA00023284"/>
    </source>
</evidence>
<dbReference type="GO" id="GO:0030313">
    <property type="term" value="C:cell envelope"/>
    <property type="evidence" value="ECO:0007669"/>
    <property type="project" value="UniProtKB-SubCell"/>
</dbReference>
<reference evidence="6" key="2">
    <citation type="journal article" date="2021" name="PeerJ">
        <title>Extensive microbial diversity within the chicken gut microbiome revealed by metagenomics and culture.</title>
        <authorList>
            <person name="Gilroy R."/>
            <person name="Ravi A."/>
            <person name="Getino M."/>
            <person name="Pursley I."/>
            <person name="Horton D.L."/>
            <person name="Alikhan N.F."/>
            <person name="Baker D."/>
            <person name="Gharbi K."/>
            <person name="Hall N."/>
            <person name="Watson M."/>
            <person name="Adriaenssens E.M."/>
            <person name="Foster-Nyarko E."/>
            <person name="Jarju S."/>
            <person name="Secka A."/>
            <person name="Antonio M."/>
            <person name="Oren A."/>
            <person name="Chaudhuri R.R."/>
            <person name="La Ragione R."/>
            <person name="Hildebrand F."/>
            <person name="Pallen M.J."/>
        </authorList>
    </citation>
    <scope>NUCLEOTIDE SEQUENCE</scope>
    <source>
        <strain evidence="6">ChiGjej2B2-16831</strain>
    </source>
</reference>
<evidence type="ECO:0000313" key="7">
    <source>
        <dbReference type="Proteomes" id="UP000824128"/>
    </source>
</evidence>
<dbReference type="Pfam" id="PF00578">
    <property type="entry name" value="AhpC-TSA"/>
    <property type="match status" value="1"/>
</dbReference>
<keyword evidence="2" id="KW-0201">Cytochrome c-type biogenesis</keyword>
<dbReference type="GO" id="GO:0016491">
    <property type="term" value="F:oxidoreductase activity"/>
    <property type="evidence" value="ECO:0007669"/>
    <property type="project" value="InterPro"/>
</dbReference>
<dbReference type="CDD" id="cd02966">
    <property type="entry name" value="TlpA_like_family"/>
    <property type="match status" value="1"/>
</dbReference>
<sequence length="212" mass="22006">MQKTRSPVIIAAALMLVLVGGYFLCDALTARQPAADGAAQTEAVTPIPYAEGAGFTVDALPDFAYTGSDGAAARLYDHLGTPIVLHFWNGGDEAVLEELRALESAYGQYGEDVLFLTVHTRAAAQTAQEARALFAREQLRLPLSFDEDGSALALCGAAQAPATYFIDEEGFIAARSEGGIGEDALLFGLSLLSAGAARTPGADATAAPQAQP</sequence>
<gene>
    <name evidence="6" type="ORF">IAD24_01585</name>
</gene>
<keyword evidence="3" id="KW-1015">Disulfide bond</keyword>
<evidence type="ECO:0000256" key="3">
    <source>
        <dbReference type="ARBA" id="ARBA00023157"/>
    </source>
</evidence>
<dbReference type="EMBL" id="DVNZ01000052">
    <property type="protein sequence ID" value="HIU93826.1"/>
    <property type="molecule type" value="Genomic_DNA"/>
</dbReference>
<dbReference type="InterPro" id="IPR000866">
    <property type="entry name" value="AhpC/TSA"/>
</dbReference>
<dbReference type="GO" id="GO:0017004">
    <property type="term" value="P:cytochrome complex assembly"/>
    <property type="evidence" value="ECO:0007669"/>
    <property type="project" value="UniProtKB-KW"/>
</dbReference>
<proteinExistence type="predicted"/>
<dbReference type="GO" id="GO:0016209">
    <property type="term" value="F:antioxidant activity"/>
    <property type="evidence" value="ECO:0007669"/>
    <property type="project" value="InterPro"/>
</dbReference>
<evidence type="ECO:0000256" key="1">
    <source>
        <dbReference type="ARBA" id="ARBA00004196"/>
    </source>
</evidence>
<feature type="domain" description="Alkyl hydroperoxide reductase subunit C/ Thiol specific antioxidant" evidence="5">
    <location>
        <begin position="58"/>
        <end position="174"/>
    </location>
</feature>
<dbReference type="InterPro" id="IPR036249">
    <property type="entry name" value="Thioredoxin-like_sf"/>
</dbReference>
<dbReference type="Proteomes" id="UP000824128">
    <property type="component" value="Unassembled WGS sequence"/>
</dbReference>
<dbReference type="PANTHER" id="PTHR42852:SF6">
    <property type="entry name" value="THIOL:DISULFIDE INTERCHANGE PROTEIN DSBE"/>
    <property type="match status" value="1"/>
</dbReference>
<reference evidence="6" key="1">
    <citation type="submission" date="2020-10" db="EMBL/GenBank/DDBJ databases">
        <authorList>
            <person name="Gilroy R."/>
        </authorList>
    </citation>
    <scope>NUCLEOTIDE SEQUENCE</scope>
    <source>
        <strain evidence="6">ChiGjej2B2-16831</strain>
    </source>
</reference>
<protein>
    <submittedName>
        <fullName evidence="6">TlpA family protein disulfide reductase</fullName>
    </submittedName>
</protein>
<dbReference type="PANTHER" id="PTHR42852">
    <property type="entry name" value="THIOL:DISULFIDE INTERCHANGE PROTEIN DSBE"/>
    <property type="match status" value="1"/>
</dbReference>
<dbReference type="SUPFAM" id="SSF52833">
    <property type="entry name" value="Thioredoxin-like"/>
    <property type="match status" value="1"/>
</dbReference>
<evidence type="ECO:0000313" key="6">
    <source>
        <dbReference type="EMBL" id="HIU93826.1"/>
    </source>
</evidence>
<dbReference type="InterPro" id="IPR050553">
    <property type="entry name" value="Thioredoxin_ResA/DsbE_sf"/>
</dbReference>
<accession>A0A9D1N368</accession>
<dbReference type="Gene3D" id="3.40.30.10">
    <property type="entry name" value="Glutaredoxin"/>
    <property type="match status" value="1"/>
</dbReference>
<keyword evidence="4" id="KW-0676">Redox-active center</keyword>
<comment type="caution">
    <text evidence="6">The sequence shown here is derived from an EMBL/GenBank/DDBJ whole genome shotgun (WGS) entry which is preliminary data.</text>
</comment>
<comment type="subcellular location">
    <subcellularLocation>
        <location evidence="1">Cell envelope</location>
    </subcellularLocation>
</comment>